<name>A0A7W7N9W5_9FLAO</name>
<dbReference type="Proteomes" id="UP000561681">
    <property type="component" value="Unassembled WGS sequence"/>
</dbReference>
<dbReference type="EMBL" id="JACHLD010000007">
    <property type="protein sequence ID" value="MBB4803899.1"/>
    <property type="molecule type" value="Genomic_DNA"/>
</dbReference>
<sequence length="45" mass="5349">MKVSLVESSYFKEMLRITDNKALKGFFWFKKTEICYFGLIDNYGS</sequence>
<evidence type="ECO:0000313" key="2">
    <source>
        <dbReference type="Proteomes" id="UP000561681"/>
    </source>
</evidence>
<organism evidence="1 2">
    <name type="scientific">Flavobacterium nitrogenifigens</name>
    <dbReference type="NCBI Taxonomy" id="1617283"/>
    <lineage>
        <taxon>Bacteria</taxon>
        <taxon>Pseudomonadati</taxon>
        <taxon>Bacteroidota</taxon>
        <taxon>Flavobacteriia</taxon>
        <taxon>Flavobacteriales</taxon>
        <taxon>Flavobacteriaceae</taxon>
        <taxon>Flavobacterium</taxon>
    </lineage>
</organism>
<reference evidence="1 2" key="1">
    <citation type="submission" date="2020-08" db="EMBL/GenBank/DDBJ databases">
        <title>Functional genomics of gut bacteria from endangered species of beetles.</title>
        <authorList>
            <person name="Carlos-Shanley C."/>
        </authorList>
    </citation>
    <scope>NUCLEOTIDE SEQUENCE [LARGE SCALE GENOMIC DNA]</scope>
    <source>
        <strain evidence="1 2">S00142</strain>
    </source>
</reference>
<protein>
    <submittedName>
        <fullName evidence="1">Uncharacterized protein</fullName>
    </submittedName>
</protein>
<comment type="caution">
    <text evidence="1">The sequence shown here is derived from an EMBL/GenBank/DDBJ whole genome shotgun (WGS) entry which is preliminary data.</text>
</comment>
<evidence type="ECO:0000313" key="1">
    <source>
        <dbReference type="EMBL" id="MBB4803899.1"/>
    </source>
</evidence>
<dbReference type="AlphaFoldDB" id="A0A7W7N9W5"/>
<proteinExistence type="predicted"/>
<gene>
    <name evidence="1" type="ORF">HNP37_003979</name>
</gene>
<keyword evidence="2" id="KW-1185">Reference proteome</keyword>
<accession>A0A7W7N9W5</accession>